<gene>
    <name evidence="1" type="ORF">J0X15_18025</name>
</gene>
<dbReference type="Gene3D" id="3.40.50.10600">
    <property type="entry name" value="SpoIIaa-like domains"/>
    <property type="match status" value="1"/>
</dbReference>
<dbReference type="Pfam" id="PF11964">
    <property type="entry name" value="SpoIIAA-like"/>
    <property type="match status" value="1"/>
</dbReference>
<name>A0A939ESJ9_9HYPH</name>
<proteinExistence type="predicted"/>
<comment type="caution">
    <text evidence="1">The sequence shown here is derived from an EMBL/GenBank/DDBJ whole genome shotgun (WGS) entry which is preliminary data.</text>
</comment>
<dbReference type="EMBL" id="JAFLNF010000009">
    <property type="protein sequence ID" value="MBO0347131.1"/>
    <property type="molecule type" value="Genomic_DNA"/>
</dbReference>
<protein>
    <submittedName>
        <fullName evidence="1">STAS/SEC14 domain-containing protein</fullName>
    </submittedName>
</protein>
<dbReference type="Proteomes" id="UP000664779">
    <property type="component" value="Unassembled WGS sequence"/>
</dbReference>
<keyword evidence="2" id="KW-1185">Reference proteome</keyword>
<evidence type="ECO:0000313" key="1">
    <source>
        <dbReference type="EMBL" id="MBO0347131.1"/>
    </source>
</evidence>
<dbReference type="RefSeq" id="WP_206943817.1">
    <property type="nucleotide sequence ID" value="NZ_JAFLNF010000009.1"/>
</dbReference>
<dbReference type="InterPro" id="IPR036513">
    <property type="entry name" value="STAS_dom_sf"/>
</dbReference>
<organism evidence="1 2">
    <name type="scientific">Roseibium limicola</name>
    <dbReference type="NCBI Taxonomy" id="2816037"/>
    <lineage>
        <taxon>Bacteria</taxon>
        <taxon>Pseudomonadati</taxon>
        <taxon>Pseudomonadota</taxon>
        <taxon>Alphaproteobacteria</taxon>
        <taxon>Hyphomicrobiales</taxon>
        <taxon>Stappiaceae</taxon>
        <taxon>Roseibium</taxon>
    </lineage>
</organism>
<sequence>MFTIEKPAPNRLDLSLSGKLEAAEMDKALDEIEALSADIEDGVMFYDVIDFHMPALAALKVEFSRMPKLFRMVGKFRRCAVLSDEAWLRSLSELESKFIPGLEIKAFQRNQRSEAEAWLTAE</sequence>
<accession>A0A939ESJ9</accession>
<reference evidence="1" key="1">
    <citation type="submission" date="2021-03" db="EMBL/GenBank/DDBJ databases">
        <title>Roseibium sp. CAU 1637 isolated from Incheon.</title>
        <authorList>
            <person name="Kim W."/>
        </authorList>
    </citation>
    <scope>NUCLEOTIDE SEQUENCE</scope>
    <source>
        <strain evidence="1">CAU 1637</strain>
    </source>
</reference>
<evidence type="ECO:0000313" key="2">
    <source>
        <dbReference type="Proteomes" id="UP000664779"/>
    </source>
</evidence>
<dbReference type="SUPFAM" id="SSF52091">
    <property type="entry name" value="SpoIIaa-like"/>
    <property type="match status" value="1"/>
</dbReference>
<dbReference type="InterPro" id="IPR021866">
    <property type="entry name" value="SpoIIAA-like"/>
</dbReference>
<dbReference type="InterPro" id="IPR038396">
    <property type="entry name" value="SpoIIAA-like_sf"/>
</dbReference>
<dbReference type="AlphaFoldDB" id="A0A939ESJ9"/>